<reference evidence="2" key="1">
    <citation type="submission" date="2021-06" db="EMBL/GenBank/DDBJ databases">
        <title>Comparative genomics, transcriptomics and evolutionary studies reveal genomic signatures of adaptation to plant cell wall in hemibiotrophic fungi.</title>
        <authorList>
            <consortium name="DOE Joint Genome Institute"/>
            <person name="Baroncelli R."/>
            <person name="Diaz J.F."/>
            <person name="Benocci T."/>
            <person name="Peng M."/>
            <person name="Battaglia E."/>
            <person name="Haridas S."/>
            <person name="Andreopoulos W."/>
            <person name="Labutti K."/>
            <person name="Pangilinan J."/>
            <person name="Floch G.L."/>
            <person name="Makela M.R."/>
            <person name="Henrissat B."/>
            <person name="Grigoriev I.V."/>
            <person name="Crouch J.A."/>
            <person name="De Vries R.P."/>
            <person name="Sukno S.A."/>
            <person name="Thon M.R."/>
        </authorList>
    </citation>
    <scope>NUCLEOTIDE SEQUENCE</scope>
    <source>
        <strain evidence="2">CBS 193.32</strain>
    </source>
</reference>
<protein>
    <recommendedName>
        <fullName evidence="1">Azaphilone pigments biosynthesis cluster protein L N-terminal domain-containing protein</fullName>
    </recommendedName>
</protein>
<dbReference type="RefSeq" id="XP_060426862.1">
    <property type="nucleotide sequence ID" value="XM_060572685.1"/>
</dbReference>
<dbReference type="GeneID" id="85457211"/>
<keyword evidence="3" id="KW-1185">Reference proteome</keyword>
<dbReference type="Pfam" id="PF17111">
    <property type="entry name" value="PigL_N"/>
    <property type="match status" value="1"/>
</dbReference>
<organism evidence="2 3">
    <name type="scientific">Colletotrichum godetiae</name>
    <dbReference type="NCBI Taxonomy" id="1209918"/>
    <lineage>
        <taxon>Eukaryota</taxon>
        <taxon>Fungi</taxon>
        <taxon>Dikarya</taxon>
        <taxon>Ascomycota</taxon>
        <taxon>Pezizomycotina</taxon>
        <taxon>Sordariomycetes</taxon>
        <taxon>Hypocreomycetidae</taxon>
        <taxon>Glomerellales</taxon>
        <taxon>Glomerellaceae</taxon>
        <taxon>Colletotrichum</taxon>
        <taxon>Colletotrichum acutatum species complex</taxon>
    </lineage>
</organism>
<evidence type="ECO:0000313" key="3">
    <source>
        <dbReference type="Proteomes" id="UP001224890"/>
    </source>
</evidence>
<proteinExistence type="predicted"/>
<dbReference type="AlphaFoldDB" id="A0AAJ0AFC4"/>
<dbReference type="InterPro" id="IPR031348">
    <property type="entry name" value="PigL_N"/>
</dbReference>
<accession>A0AAJ0AFC4</accession>
<evidence type="ECO:0000259" key="1">
    <source>
        <dbReference type="Pfam" id="PF17111"/>
    </source>
</evidence>
<gene>
    <name evidence="2" type="ORF">BDP55DRAFT_634613</name>
</gene>
<evidence type="ECO:0000313" key="2">
    <source>
        <dbReference type="EMBL" id="KAK1672859.1"/>
    </source>
</evidence>
<dbReference type="Proteomes" id="UP001224890">
    <property type="component" value="Unassembled WGS sequence"/>
</dbReference>
<comment type="caution">
    <text evidence="2">The sequence shown here is derived from an EMBL/GenBank/DDBJ whole genome shotgun (WGS) entry which is preliminary data.</text>
</comment>
<sequence>MIVTQGFYSLSITESLFLYFASSPFLHIDASLLQVQDYFDERIEAKGNFLNVLDPLSVSSGVAGLISLGITVCKGLNTFCQDYGSRDFDIINLKEHAHRLDSFLHLVQIRLQACHKVDSALSASLQNCFGACWGCIQEFESLAKKQARLTGPKGIKEYGKDVARHLQYPLQKAEFDRLKAEMQDFYAAMTNYLLLINQ</sequence>
<name>A0AAJ0AFC4_9PEZI</name>
<feature type="domain" description="Azaphilone pigments biosynthesis cluster protein L N-terminal" evidence="1">
    <location>
        <begin position="54"/>
        <end position="146"/>
    </location>
</feature>
<dbReference type="EMBL" id="JAHMHR010000035">
    <property type="protein sequence ID" value="KAK1672859.1"/>
    <property type="molecule type" value="Genomic_DNA"/>
</dbReference>